<keyword evidence="4" id="KW-1133">Transmembrane helix</keyword>
<dbReference type="Gene3D" id="2.40.50.100">
    <property type="match status" value="1"/>
</dbReference>
<dbReference type="PANTHER" id="PTHR32347">
    <property type="entry name" value="EFFLUX SYSTEM COMPONENT YKNX-RELATED"/>
    <property type="match status" value="1"/>
</dbReference>
<dbReference type="PRINTS" id="PR01490">
    <property type="entry name" value="RTXTOXIND"/>
</dbReference>
<accession>M1WZD8</accession>
<dbReference type="EMBL" id="CAIY01000027">
    <property type="protein sequence ID" value="CCH66708.1"/>
    <property type="molecule type" value="Genomic_DNA"/>
</dbReference>
<dbReference type="Proteomes" id="UP000053051">
    <property type="component" value="Unassembled WGS sequence"/>
</dbReference>
<reference evidence="6" key="2">
    <citation type="submission" date="2016-01" db="EMBL/GenBank/DDBJ databases">
        <title>Diatom-associated endosymboitic cyanobacterium lacks core nitrogen metabolism enzymes.</title>
        <authorList>
            <person name="Hilton J.A."/>
            <person name="Foster R.A."/>
            <person name="Tripp H.J."/>
            <person name="Carter B.J."/>
            <person name="Zehr J.P."/>
            <person name="Villareal T.A."/>
        </authorList>
    </citation>
    <scope>NUCLEOTIDE SEQUENCE [LARGE SCALE GENOMIC DNA]</scope>
    <source>
        <strain evidence="6">HH01</strain>
    </source>
</reference>
<reference evidence="5 6" key="1">
    <citation type="submission" date="2012-05" db="EMBL/GenBank/DDBJ databases">
        <authorList>
            <person name="Hilton J."/>
        </authorList>
    </citation>
    <scope>NUCLEOTIDE SEQUENCE [LARGE SCALE GENOMIC DNA]</scope>
    <source>
        <strain evidence="5 6">HH01</strain>
    </source>
</reference>
<keyword evidence="2 3" id="KW-0175">Coiled coil</keyword>
<dbReference type="OrthoDB" id="556614at2"/>
<organism evidence="5 6">
    <name type="scientific">Richelia intracellularis HH01</name>
    <dbReference type="NCBI Taxonomy" id="1165094"/>
    <lineage>
        <taxon>Bacteria</taxon>
        <taxon>Bacillati</taxon>
        <taxon>Cyanobacteriota</taxon>
        <taxon>Cyanophyceae</taxon>
        <taxon>Nostocales</taxon>
        <taxon>Nostocaceae</taxon>
        <taxon>Richelia</taxon>
    </lineage>
</organism>
<evidence type="ECO:0000256" key="4">
    <source>
        <dbReference type="SAM" id="Phobius"/>
    </source>
</evidence>
<keyword evidence="4" id="KW-0812">Transmembrane</keyword>
<feature type="transmembrane region" description="Helical" evidence="4">
    <location>
        <begin position="14"/>
        <end position="36"/>
    </location>
</feature>
<keyword evidence="6" id="KW-1185">Reference proteome</keyword>
<dbReference type="PANTHER" id="PTHR32347:SF27">
    <property type="entry name" value="RND EFFLUX PUMP MEMBRANE FUSION PROTEIN BARREL-SANDWICH DOMAIN-CONTAINING PROTEIN"/>
    <property type="match status" value="1"/>
</dbReference>
<evidence type="ECO:0000256" key="3">
    <source>
        <dbReference type="SAM" id="Coils"/>
    </source>
</evidence>
<evidence type="ECO:0000256" key="2">
    <source>
        <dbReference type="ARBA" id="ARBA00023054"/>
    </source>
</evidence>
<dbReference type="Gene3D" id="2.40.30.170">
    <property type="match status" value="1"/>
</dbReference>
<dbReference type="RefSeq" id="WP_008232492.1">
    <property type="nucleotide sequence ID" value="NZ_CAIY01000027.1"/>
</dbReference>
<comment type="caution">
    <text evidence="5">The sequence shown here is derived from an EMBL/GenBank/DDBJ whole genome shotgun (WGS) entry which is preliminary data.</text>
</comment>
<keyword evidence="4" id="KW-0472">Membrane</keyword>
<comment type="subcellular location">
    <subcellularLocation>
        <location evidence="1">Cell envelope</location>
    </subcellularLocation>
</comment>
<dbReference type="InterPro" id="IPR050465">
    <property type="entry name" value="UPF0194_transport"/>
</dbReference>
<dbReference type="NCBIfam" id="TIGR02971">
    <property type="entry name" value="heterocyst_DevB"/>
    <property type="match status" value="1"/>
</dbReference>
<protein>
    <submittedName>
        <fullName evidence="5">Heterocyst specific ABC-transporter, membrane fusion protein DevB homolog</fullName>
    </submittedName>
</protein>
<evidence type="ECO:0000313" key="5">
    <source>
        <dbReference type="EMBL" id="CCH66708.1"/>
    </source>
</evidence>
<dbReference type="STRING" id="1165094.RINTHH_5530"/>
<dbReference type="InterPro" id="IPR014315">
    <property type="entry name" value="ABC_heterocyst_DevB"/>
</dbReference>
<dbReference type="SUPFAM" id="SSF111369">
    <property type="entry name" value="HlyD-like secretion proteins"/>
    <property type="match status" value="1"/>
</dbReference>
<name>M1WZD8_9NOST</name>
<gene>
    <name evidence="5" type="ORF">RINTHH_5530</name>
</gene>
<evidence type="ECO:0000313" key="6">
    <source>
        <dbReference type="Proteomes" id="UP000053051"/>
    </source>
</evidence>
<dbReference type="GO" id="GO:0030313">
    <property type="term" value="C:cell envelope"/>
    <property type="evidence" value="ECO:0007669"/>
    <property type="project" value="UniProtKB-SubCell"/>
</dbReference>
<sequence>MAIDRKRQLFPSSIQWHIIVVTSITVIVGLVSFYSYSKLRSNTTNRAVKFPEKSQLLKNQSTRGARVAITALGNLVPEGEITQLSAPSSLSGVRVERLLVNEGDKVKAGQVVAWLQGYTKAAAALQQSKDNLKVAKAKLLQVKAGAKSGDINAQQTIIERLKQQLQGEIITQNTIITRLEAQVKHAKTENDRYKKLYIDGAIAASITDSKKLQLETLQQKLKQAKANLDNTCNSIQNQLKESKARLNSIKEVRMVDVNLVEAELKSAMTAVMQATAEWNLTHVISPIDGKVLKVHAKTGEVVATSGIVEIGKTSQMYVIAEVYQTDIENVRIGQKAIISSTAFNRQLQGTVEDIGLLVDKQSILSINPGADTDRRIIKVKIRIDNLEDSQKVARLTNLQVDVAIKI</sequence>
<evidence type="ECO:0000256" key="1">
    <source>
        <dbReference type="ARBA" id="ARBA00004196"/>
    </source>
</evidence>
<feature type="coiled-coil region" evidence="3">
    <location>
        <begin position="176"/>
        <end position="252"/>
    </location>
</feature>
<dbReference type="AlphaFoldDB" id="M1WZD8"/>
<proteinExistence type="predicted"/>